<dbReference type="PIRSF" id="PIRSF037225">
    <property type="entry name" value="UCP037225"/>
    <property type="match status" value="1"/>
</dbReference>
<gene>
    <name evidence="1" type="ORF">CRENPOLYSF1_1770004</name>
</gene>
<dbReference type="EMBL" id="FUKI01000087">
    <property type="protein sequence ID" value="SJM91123.1"/>
    <property type="molecule type" value="Genomic_DNA"/>
</dbReference>
<proteinExistence type="predicted"/>
<dbReference type="Pfam" id="PF14255">
    <property type="entry name" value="Zn_ribbon_21"/>
    <property type="match status" value="1"/>
</dbReference>
<dbReference type="InterPro" id="IPR025990">
    <property type="entry name" value="zinc_ribbon_bacterial"/>
</dbReference>
<dbReference type="Proteomes" id="UP000195667">
    <property type="component" value="Unassembled WGS sequence"/>
</dbReference>
<accession>A0A1R4H4D6</accession>
<dbReference type="RefSeq" id="WP_087142816.1">
    <property type="nucleotide sequence ID" value="NZ_FUKI01000087.1"/>
</dbReference>
<evidence type="ECO:0000313" key="1">
    <source>
        <dbReference type="EMBL" id="SJM91123.1"/>
    </source>
</evidence>
<evidence type="ECO:0000313" key="2">
    <source>
        <dbReference type="Proteomes" id="UP000195667"/>
    </source>
</evidence>
<reference evidence="2" key="1">
    <citation type="submission" date="2017-02" db="EMBL/GenBank/DDBJ databases">
        <authorList>
            <person name="Daims H."/>
        </authorList>
    </citation>
    <scope>NUCLEOTIDE SEQUENCE [LARGE SCALE GENOMIC DNA]</scope>
</reference>
<name>A0A1R4H4D6_9GAMM</name>
<sequence>MHNLQSEIIQCPYCGESIEVLVDGSVDDQAYIEDCSVCCSPIIFSVTAVEGEVLSVNVRREDE</sequence>
<organism evidence="1 2">
    <name type="scientific">Crenothrix polyspora</name>
    <dbReference type="NCBI Taxonomy" id="360316"/>
    <lineage>
        <taxon>Bacteria</taxon>
        <taxon>Pseudomonadati</taxon>
        <taxon>Pseudomonadota</taxon>
        <taxon>Gammaproteobacteria</taxon>
        <taxon>Methylococcales</taxon>
        <taxon>Crenotrichaceae</taxon>
        <taxon>Crenothrix</taxon>
    </lineage>
</organism>
<dbReference type="InterPro" id="IPR017143">
    <property type="entry name" value="UCP037225"/>
</dbReference>
<dbReference type="AlphaFoldDB" id="A0A1R4H4D6"/>
<keyword evidence="2" id="KW-1185">Reference proteome</keyword>
<dbReference type="OrthoDB" id="9814566at2"/>
<protein>
    <submittedName>
        <fullName evidence="1">LITAF-like zinc ribbon domain containing protein</fullName>
    </submittedName>
</protein>